<dbReference type="Pfam" id="PF08423">
    <property type="entry name" value="Rad51"/>
    <property type="match status" value="1"/>
</dbReference>
<dbReference type="GO" id="GO:0005524">
    <property type="term" value="F:ATP binding"/>
    <property type="evidence" value="ECO:0007669"/>
    <property type="project" value="InterPro"/>
</dbReference>
<evidence type="ECO:0000313" key="4">
    <source>
        <dbReference type="Proteomes" id="UP000887566"/>
    </source>
</evidence>
<dbReference type="Proteomes" id="UP000887566">
    <property type="component" value="Unplaced"/>
</dbReference>
<dbReference type="Gene3D" id="3.40.50.300">
    <property type="entry name" value="P-loop containing nucleotide triphosphate hydrolases"/>
    <property type="match status" value="1"/>
</dbReference>
<reference evidence="5" key="1">
    <citation type="submission" date="2022-11" db="UniProtKB">
        <authorList>
            <consortium name="WormBaseParasite"/>
        </authorList>
    </citation>
    <scope>IDENTIFICATION</scope>
</reference>
<keyword evidence="2" id="KW-0539">Nucleus</keyword>
<dbReference type="SUPFAM" id="SSF52540">
    <property type="entry name" value="P-loop containing nucleoside triphosphate hydrolases"/>
    <property type="match status" value="1"/>
</dbReference>
<protein>
    <submittedName>
        <fullName evidence="5">RecA family profile 1 domain-containing protein</fullName>
    </submittedName>
</protein>
<proteinExistence type="predicted"/>
<dbReference type="PROSITE" id="PS50162">
    <property type="entry name" value="RECA_2"/>
    <property type="match status" value="1"/>
</dbReference>
<dbReference type="GO" id="GO:0007131">
    <property type="term" value="P:reciprocal meiotic recombination"/>
    <property type="evidence" value="ECO:0007669"/>
    <property type="project" value="TreeGrafter"/>
</dbReference>
<dbReference type="GO" id="GO:0005657">
    <property type="term" value="C:replication fork"/>
    <property type="evidence" value="ECO:0007669"/>
    <property type="project" value="TreeGrafter"/>
</dbReference>
<dbReference type="GO" id="GO:0000724">
    <property type="term" value="P:double-strand break repair via homologous recombination"/>
    <property type="evidence" value="ECO:0007669"/>
    <property type="project" value="TreeGrafter"/>
</dbReference>
<evidence type="ECO:0000256" key="1">
    <source>
        <dbReference type="ARBA" id="ARBA00004123"/>
    </source>
</evidence>
<dbReference type="GO" id="GO:0000400">
    <property type="term" value="F:four-way junction DNA binding"/>
    <property type="evidence" value="ECO:0007669"/>
    <property type="project" value="TreeGrafter"/>
</dbReference>
<accession>A0A914UKG0</accession>
<dbReference type="PANTHER" id="PTHR46457:SF1">
    <property type="entry name" value="DNA REPAIR PROTEIN RAD51 HOMOLOG 4"/>
    <property type="match status" value="1"/>
</dbReference>
<dbReference type="InterPro" id="IPR051988">
    <property type="entry name" value="HRR_RAD51_Paralog"/>
</dbReference>
<dbReference type="AlphaFoldDB" id="A0A914UKG0"/>
<name>A0A914UKG0_9BILA</name>
<dbReference type="WBParaSite" id="PSAMB.scaffold1050size36677.g10625.t1">
    <property type="protein sequence ID" value="PSAMB.scaffold1050size36677.g10625.t1"/>
    <property type="gene ID" value="PSAMB.scaffold1050size36677.g10625"/>
</dbReference>
<dbReference type="PANTHER" id="PTHR46457">
    <property type="entry name" value="DNA REPAIR PROTEIN RAD51 HOMOLOG 4"/>
    <property type="match status" value="1"/>
</dbReference>
<organism evidence="4 5">
    <name type="scientific">Plectus sambesii</name>
    <dbReference type="NCBI Taxonomy" id="2011161"/>
    <lineage>
        <taxon>Eukaryota</taxon>
        <taxon>Metazoa</taxon>
        <taxon>Ecdysozoa</taxon>
        <taxon>Nematoda</taxon>
        <taxon>Chromadorea</taxon>
        <taxon>Plectida</taxon>
        <taxon>Plectina</taxon>
        <taxon>Plectoidea</taxon>
        <taxon>Plectidae</taxon>
        <taxon>Plectus</taxon>
    </lineage>
</organism>
<dbReference type="GO" id="GO:0003697">
    <property type="term" value="F:single-stranded DNA binding"/>
    <property type="evidence" value="ECO:0007669"/>
    <property type="project" value="TreeGrafter"/>
</dbReference>
<dbReference type="GO" id="GO:0005815">
    <property type="term" value="C:microtubule organizing center"/>
    <property type="evidence" value="ECO:0007669"/>
    <property type="project" value="TreeGrafter"/>
</dbReference>
<evidence type="ECO:0000313" key="5">
    <source>
        <dbReference type="WBParaSite" id="PSAMB.scaffold1050size36677.g10625.t1"/>
    </source>
</evidence>
<keyword evidence="4" id="KW-1185">Reference proteome</keyword>
<dbReference type="InterPro" id="IPR013632">
    <property type="entry name" value="Rad51_C"/>
</dbReference>
<dbReference type="InterPro" id="IPR027417">
    <property type="entry name" value="P-loop_NTPase"/>
</dbReference>
<evidence type="ECO:0000259" key="3">
    <source>
        <dbReference type="PROSITE" id="PS50162"/>
    </source>
</evidence>
<sequence>MSDTGASYSNTPKEVENGWDLFRRLTNSLVIVPTGSASVDEATGGGLWAGEVTELVGELACGKTQLCMSTIVQMFLRDKGVRRSMAVYLDSNGSFRSSRLVEILRRKKPHVSDEEVSDLLSRVLVKRVSDDTELSKALLDVQKLCQHASILMLIVDSVGGCLSGTAAKMDANGRKCQKKIIRQLRLLAREHCMAVVTVNHLVYWTGKMRPALGQIWMSAPHTRLRFLREHDGHINVRLINSQRQQCYARSGECQLTESGVVDLPDFQPADATFNQSHLSHSTLLERIFAGDSQIS</sequence>
<feature type="domain" description="RecA family profile 1" evidence="3">
    <location>
        <begin position="28"/>
        <end position="201"/>
    </location>
</feature>
<comment type="subcellular location">
    <subcellularLocation>
        <location evidence="1">Nucleus</location>
    </subcellularLocation>
</comment>
<dbReference type="InterPro" id="IPR020588">
    <property type="entry name" value="RecA_ATP-bd"/>
</dbReference>
<dbReference type="GO" id="GO:0000723">
    <property type="term" value="P:telomere maintenance"/>
    <property type="evidence" value="ECO:0007669"/>
    <property type="project" value="TreeGrafter"/>
</dbReference>
<evidence type="ECO:0000256" key="2">
    <source>
        <dbReference type="ARBA" id="ARBA00023242"/>
    </source>
</evidence>
<dbReference type="GO" id="GO:0140664">
    <property type="term" value="F:ATP-dependent DNA damage sensor activity"/>
    <property type="evidence" value="ECO:0007669"/>
    <property type="project" value="InterPro"/>
</dbReference>
<dbReference type="GO" id="GO:0033063">
    <property type="term" value="C:Rad51B-Rad51C-Rad51D-XRCC2 complex"/>
    <property type="evidence" value="ECO:0007669"/>
    <property type="project" value="TreeGrafter"/>
</dbReference>
<dbReference type="GO" id="GO:0042148">
    <property type="term" value="P:DNA strand invasion"/>
    <property type="evidence" value="ECO:0007669"/>
    <property type="project" value="TreeGrafter"/>
</dbReference>